<evidence type="ECO:0000256" key="2">
    <source>
        <dbReference type="ARBA" id="ARBA00006432"/>
    </source>
</evidence>
<evidence type="ECO:0000259" key="5">
    <source>
        <dbReference type="PROSITE" id="PS50075"/>
    </source>
</evidence>
<dbReference type="GO" id="GO:0044550">
    <property type="term" value="P:secondary metabolite biosynthetic process"/>
    <property type="evidence" value="ECO:0007669"/>
    <property type="project" value="TreeGrafter"/>
</dbReference>
<evidence type="ECO:0000256" key="1">
    <source>
        <dbReference type="ARBA" id="ARBA00001957"/>
    </source>
</evidence>
<dbReference type="Pfam" id="PF00550">
    <property type="entry name" value="PP-binding"/>
    <property type="match status" value="1"/>
</dbReference>
<dbReference type="GO" id="GO:0017000">
    <property type="term" value="P:antibiotic biosynthetic process"/>
    <property type="evidence" value="ECO:0007669"/>
    <property type="project" value="UniProtKB-ARBA"/>
</dbReference>
<dbReference type="GO" id="GO:0005829">
    <property type="term" value="C:cytosol"/>
    <property type="evidence" value="ECO:0007669"/>
    <property type="project" value="TreeGrafter"/>
</dbReference>
<dbReference type="Gene3D" id="3.30.300.30">
    <property type="match status" value="1"/>
</dbReference>
<dbReference type="Proteomes" id="UP000661858">
    <property type="component" value="Unassembled WGS sequence"/>
</dbReference>
<dbReference type="GO" id="GO:0031177">
    <property type="term" value="F:phosphopantetheine binding"/>
    <property type="evidence" value="ECO:0007669"/>
    <property type="project" value="InterPro"/>
</dbReference>
<dbReference type="RefSeq" id="WP_201844387.1">
    <property type="nucleotide sequence ID" value="NZ_JAERRK010000067.1"/>
</dbReference>
<dbReference type="PROSITE" id="PS00012">
    <property type="entry name" value="PHOSPHOPANTETHEINE"/>
    <property type="match status" value="1"/>
</dbReference>
<dbReference type="SUPFAM" id="SSF56801">
    <property type="entry name" value="Acetyl-CoA synthetase-like"/>
    <property type="match status" value="1"/>
</dbReference>
<dbReference type="Pfam" id="PF13193">
    <property type="entry name" value="AMP-binding_C"/>
    <property type="match status" value="1"/>
</dbReference>
<feature type="non-terminal residue" evidence="6">
    <location>
        <position position="298"/>
    </location>
</feature>
<keyword evidence="4" id="KW-0597">Phosphoprotein</keyword>
<comment type="cofactor">
    <cofactor evidence="1">
        <name>pantetheine 4'-phosphate</name>
        <dbReference type="ChEBI" id="CHEBI:47942"/>
    </cofactor>
</comment>
<accession>A0A937ESP2</accession>
<sequence length="298" mass="31253">FVLDGGLRPVAVGVVGELYVAGAGLARGYWGRAGLTAERFVACPFGGVGERMYRTGDLVRWLPDGNLVFVGRVDDQVKVRGFRIELGEVESVVLAAAGVGQAVVVVREDRPGDKRLVAYVVPAAAGVGVDAGEVRAFAGRSLPGYMVPSAVVVLDALPLTPNGKLDRRALPVPDVVSGAGRGARGPQEEILCGLFAEVLGVDSVGVDDNFFELGGHSLLATRLVSRVRSSFGVEVAIRALFEAPTVAQLALLVSGSPGARRALVAGERPGVVPLSFAQRRLWFLNRMEPESAAYNIPG</sequence>
<keyword evidence="7" id="KW-1185">Reference proteome</keyword>
<dbReference type="InterPro" id="IPR009081">
    <property type="entry name" value="PP-bd_ACP"/>
</dbReference>
<dbReference type="PANTHER" id="PTHR45527:SF1">
    <property type="entry name" value="FATTY ACID SYNTHASE"/>
    <property type="match status" value="1"/>
</dbReference>
<evidence type="ECO:0000256" key="3">
    <source>
        <dbReference type="ARBA" id="ARBA00022450"/>
    </source>
</evidence>
<proteinExistence type="inferred from homology"/>
<dbReference type="InterPro" id="IPR025110">
    <property type="entry name" value="AMP-bd_C"/>
</dbReference>
<dbReference type="Gene3D" id="1.10.1200.10">
    <property type="entry name" value="ACP-like"/>
    <property type="match status" value="1"/>
</dbReference>
<dbReference type="InterPro" id="IPR045851">
    <property type="entry name" value="AMP-bd_C_sf"/>
</dbReference>
<dbReference type="SUPFAM" id="SSF47336">
    <property type="entry name" value="ACP-like"/>
    <property type="match status" value="1"/>
</dbReference>
<evidence type="ECO:0000313" key="7">
    <source>
        <dbReference type="Proteomes" id="UP000661858"/>
    </source>
</evidence>
<reference evidence="6" key="1">
    <citation type="submission" date="2021-01" db="EMBL/GenBank/DDBJ databases">
        <title>WGS of actinomycetes isolated from Thailand.</title>
        <authorList>
            <person name="Thawai C."/>
        </authorList>
    </citation>
    <scope>NUCLEOTIDE SEQUENCE</scope>
    <source>
        <strain evidence="6">RCU-197</strain>
    </source>
</reference>
<dbReference type="PANTHER" id="PTHR45527">
    <property type="entry name" value="NONRIBOSOMAL PEPTIDE SYNTHETASE"/>
    <property type="match status" value="1"/>
</dbReference>
<organism evidence="6 7">
    <name type="scientific">Streptomyces actinomycinicus</name>
    <dbReference type="NCBI Taxonomy" id="1695166"/>
    <lineage>
        <taxon>Bacteria</taxon>
        <taxon>Bacillati</taxon>
        <taxon>Actinomycetota</taxon>
        <taxon>Actinomycetes</taxon>
        <taxon>Kitasatosporales</taxon>
        <taxon>Streptomycetaceae</taxon>
        <taxon>Streptomyces</taxon>
    </lineage>
</organism>
<dbReference type="InterPro" id="IPR020806">
    <property type="entry name" value="PKS_PP-bd"/>
</dbReference>
<dbReference type="EMBL" id="JAERRK010000067">
    <property type="protein sequence ID" value="MBL1087750.1"/>
    <property type="molecule type" value="Genomic_DNA"/>
</dbReference>
<dbReference type="InterPro" id="IPR036736">
    <property type="entry name" value="ACP-like_sf"/>
</dbReference>
<dbReference type="AlphaFoldDB" id="A0A937ESP2"/>
<comment type="caution">
    <text evidence="6">The sequence shown here is derived from an EMBL/GenBank/DDBJ whole genome shotgun (WGS) entry which is preliminary data.</text>
</comment>
<name>A0A937ESP2_9ACTN</name>
<dbReference type="PROSITE" id="PS50075">
    <property type="entry name" value="CARRIER"/>
    <property type="match status" value="1"/>
</dbReference>
<gene>
    <name evidence="6" type="ORF">JK359_38505</name>
</gene>
<evidence type="ECO:0000256" key="4">
    <source>
        <dbReference type="ARBA" id="ARBA00022553"/>
    </source>
</evidence>
<dbReference type="FunFam" id="3.30.300.30:FF:000010">
    <property type="entry name" value="Enterobactin synthetase component F"/>
    <property type="match status" value="1"/>
</dbReference>
<feature type="domain" description="Carrier" evidence="5">
    <location>
        <begin position="182"/>
        <end position="257"/>
    </location>
</feature>
<comment type="similarity">
    <text evidence="2">Belongs to the ATP-dependent AMP-binding enzyme family.</text>
</comment>
<dbReference type="FunFam" id="2.30.38.10:FF:000001">
    <property type="entry name" value="Non-ribosomal peptide synthetase PvdI"/>
    <property type="match status" value="1"/>
</dbReference>
<dbReference type="SMART" id="SM00823">
    <property type="entry name" value="PKS_PP"/>
    <property type="match status" value="1"/>
</dbReference>
<dbReference type="GO" id="GO:0043041">
    <property type="term" value="P:amino acid activation for nonribosomal peptide biosynthetic process"/>
    <property type="evidence" value="ECO:0007669"/>
    <property type="project" value="TreeGrafter"/>
</dbReference>
<keyword evidence="3" id="KW-0596">Phosphopantetheine</keyword>
<protein>
    <submittedName>
        <fullName evidence="6">AMP-binding protein</fullName>
    </submittedName>
</protein>
<dbReference type="InterPro" id="IPR006162">
    <property type="entry name" value="Ppantetheine_attach_site"/>
</dbReference>
<dbReference type="FunFam" id="1.10.1200.10:FF:000005">
    <property type="entry name" value="Nonribosomal peptide synthetase 1"/>
    <property type="match status" value="1"/>
</dbReference>
<dbReference type="Gene3D" id="2.30.38.10">
    <property type="entry name" value="Luciferase, Domain 3"/>
    <property type="match status" value="1"/>
</dbReference>
<dbReference type="Gene3D" id="3.30.559.10">
    <property type="entry name" value="Chloramphenicol acetyltransferase-like domain"/>
    <property type="match status" value="1"/>
</dbReference>
<dbReference type="InterPro" id="IPR023213">
    <property type="entry name" value="CAT-like_dom_sf"/>
</dbReference>
<evidence type="ECO:0000313" key="6">
    <source>
        <dbReference type="EMBL" id="MBL1087750.1"/>
    </source>
</evidence>
<feature type="non-terminal residue" evidence="6">
    <location>
        <position position="1"/>
    </location>
</feature>